<evidence type="ECO:0000313" key="3">
    <source>
        <dbReference type="EMBL" id="MCO6410592.1"/>
    </source>
</evidence>
<dbReference type="SUPFAM" id="SSF52499">
    <property type="entry name" value="Isochorismatase-like hydrolases"/>
    <property type="match status" value="1"/>
</dbReference>
<dbReference type="InterPro" id="IPR036380">
    <property type="entry name" value="Isochorismatase-like_sf"/>
</dbReference>
<dbReference type="EMBL" id="JAAAML010000004">
    <property type="protein sequence ID" value="MCO6410592.1"/>
    <property type="molecule type" value="Genomic_DNA"/>
</dbReference>
<keyword evidence="1" id="KW-0378">Hydrolase</keyword>
<dbReference type="InterPro" id="IPR050272">
    <property type="entry name" value="Isochorismatase-like_hydrls"/>
</dbReference>
<dbReference type="CDD" id="cd00431">
    <property type="entry name" value="cysteine_hydrolases"/>
    <property type="match status" value="1"/>
</dbReference>
<keyword evidence="4" id="KW-1185">Reference proteome</keyword>
<dbReference type="Gene3D" id="3.40.50.850">
    <property type="entry name" value="Isochorismatase-like"/>
    <property type="match status" value="1"/>
</dbReference>
<dbReference type="InterPro" id="IPR000868">
    <property type="entry name" value="Isochorismatase-like_dom"/>
</dbReference>
<organism evidence="3 4">
    <name type="scientific">Hoeflea alexandrii</name>
    <dbReference type="NCBI Taxonomy" id="288436"/>
    <lineage>
        <taxon>Bacteria</taxon>
        <taxon>Pseudomonadati</taxon>
        <taxon>Pseudomonadota</taxon>
        <taxon>Alphaproteobacteria</taxon>
        <taxon>Hyphomicrobiales</taxon>
        <taxon>Rhizobiaceae</taxon>
        <taxon>Hoeflea</taxon>
    </lineage>
</organism>
<feature type="domain" description="Isochorismatase-like" evidence="2">
    <location>
        <begin position="18"/>
        <end position="206"/>
    </location>
</feature>
<comment type="caution">
    <text evidence="3">The sequence shown here is derived from an EMBL/GenBank/DDBJ whole genome shotgun (WGS) entry which is preliminary data.</text>
</comment>
<dbReference type="PANTHER" id="PTHR43540">
    <property type="entry name" value="PEROXYUREIDOACRYLATE/UREIDOACRYLATE AMIDOHYDROLASE-RELATED"/>
    <property type="match status" value="1"/>
</dbReference>
<evidence type="ECO:0000256" key="1">
    <source>
        <dbReference type="ARBA" id="ARBA00022801"/>
    </source>
</evidence>
<dbReference type="Proteomes" id="UP001320715">
    <property type="component" value="Unassembled WGS sequence"/>
</dbReference>
<gene>
    <name evidence="3" type="ORF">GTW23_20620</name>
</gene>
<protein>
    <submittedName>
        <fullName evidence="3">Isochorismatase family protein</fullName>
    </submittedName>
</protein>
<dbReference type="PANTHER" id="PTHR43540:SF9">
    <property type="entry name" value="FAMILY HYDROLASE, PUTATIVE (AFU_ORTHOLOGUE AFUA_2G08700)-RELATED"/>
    <property type="match status" value="1"/>
</dbReference>
<dbReference type="Pfam" id="PF00857">
    <property type="entry name" value="Isochorismatase"/>
    <property type="match status" value="1"/>
</dbReference>
<sequence>MRSVKAEPYDYRFPEAGTALVVIDMQRDFIEPGGFGDALGNDVSRLVAIIPTVADLIALFRNRGLTVIHTREAHLPDMSDCPPSKVARGNASVRIGEEGPMGRLLVRGEPGNQIVDALAPVEGEWVIDKPGKGMFWNTGLHERLQAEGITHLVFAGVTTEVCVQTSMREANDRGYECLLVTDATESYFEHFKTATIEMITAQGGIVGWAAPLANLAVAFETEEVSA</sequence>
<name>A0ABT1CWM3_9HYPH</name>
<proteinExistence type="predicted"/>
<dbReference type="RefSeq" id="WP_252917322.1">
    <property type="nucleotide sequence ID" value="NZ_JAAAML010000004.1"/>
</dbReference>
<reference evidence="3 4" key="1">
    <citation type="submission" date="2020-01" db="EMBL/GenBank/DDBJ databases">
        <title>Genomes of bacteria type strains.</title>
        <authorList>
            <person name="Chen J."/>
            <person name="Zhu S."/>
            <person name="Yang J."/>
        </authorList>
    </citation>
    <scope>NUCLEOTIDE SEQUENCE [LARGE SCALE GENOMIC DNA]</scope>
    <source>
        <strain evidence="3 4">DSM 16655</strain>
    </source>
</reference>
<accession>A0ABT1CWM3</accession>
<evidence type="ECO:0000313" key="4">
    <source>
        <dbReference type="Proteomes" id="UP001320715"/>
    </source>
</evidence>
<evidence type="ECO:0000259" key="2">
    <source>
        <dbReference type="Pfam" id="PF00857"/>
    </source>
</evidence>